<dbReference type="Gene3D" id="3.20.20.220">
    <property type="match status" value="1"/>
</dbReference>
<keyword evidence="1" id="KW-0560">Oxidoreductase</keyword>
<proteinExistence type="predicted"/>
<dbReference type="EMBL" id="CAEZYG010000103">
    <property type="protein sequence ID" value="CAB4713857.1"/>
    <property type="molecule type" value="Genomic_DNA"/>
</dbReference>
<evidence type="ECO:0000256" key="2">
    <source>
        <dbReference type="SAM" id="MobiDB-lite"/>
    </source>
</evidence>
<evidence type="ECO:0000256" key="1">
    <source>
        <dbReference type="ARBA" id="ARBA00023002"/>
    </source>
</evidence>
<dbReference type="GO" id="GO:0016491">
    <property type="term" value="F:oxidoreductase activity"/>
    <property type="evidence" value="ECO:0007669"/>
    <property type="project" value="UniProtKB-KW"/>
</dbReference>
<organism evidence="3">
    <name type="scientific">freshwater metagenome</name>
    <dbReference type="NCBI Taxonomy" id="449393"/>
    <lineage>
        <taxon>unclassified sequences</taxon>
        <taxon>metagenomes</taxon>
        <taxon>ecological metagenomes</taxon>
    </lineage>
</organism>
<dbReference type="SUPFAM" id="SSF51730">
    <property type="entry name" value="FAD-linked oxidoreductase"/>
    <property type="match status" value="1"/>
</dbReference>
<dbReference type="AlphaFoldDB" id="A0A6J6QR15"/>
<protein>
    <submittedName>
        <fullName evidence="3">Unannotated protein</fullName>
    </submittedName>
</protein>
<name>A0A6J6QR15_9ZZZZ</name>
<feature type="region of interest" description="Disordered" evidence="2">
    <location>
        <begin position="1"/>
        <end position="20"/>
    </location>
</feature>
<reference evidence="3" key="1">
    <citation type="submission" date="2020-05" db="EMBL/GenBank/DDBJ databases">
        <authorList>
            <person name="Chiriac C."/>
            <person name="Salcher M."/>
            <person name="Ghai R."/>
            <person name="Kavagutti S V."/>
        </authorList>
    </citation>
    <scope>NUCLEOTIDE SEQUENCE</scope>
</reference>
<dbReference type="InterPro" id="IPR029041">
    <property type="entry name" value="FAD-linked_oxidoreductase-like"/>
</dbReference>
<gene>
    <name evidence="3" type="ORF">UFOPK2657_00650</name>
</gene>
<accession>A0A6J6QR15</accession>
<evidence type="ECO:0000313" key="3">
    <source>
        <dbReference type="EMBL" id="CAB4713857.1"/>
    </source>
</evidence>
<sequence length="294" mass="31437">MSIISTLLGSGKRGGKTSPSAQRLVRNMRYELVPLKSLDQAIADLPQGAAVSVTCSPAKGIAVTQELCEKLLAKGHNVVPHFAARLVDGPEHAKQLATWVREKGIKEVFIIGGDAEVPPHYQYALPFMNDFLAANPGIETIGFGAYPDGHSTISNSDLHNAVIEKEALLKKYGVKGLASTQMCFDAPLIISWLKGLRAAGFTTPINLGIPGVVDRTRLMSVGVRTGVGQSLRYLKKNKASLTLMFAPGGYDPTKLLNDIAAKADELNVSGIHSFTFNSTADTAKWANAILEQAV</sequence>